<dbReference type="PROSITE" id="PS51186">
    <property type="entry name" value="GNAT"/>
    <property type="match status" value="1"/>
</dbReference>
<dbReference type="AlphaFoldDB" id="A0A9W6GQI2"/>
<dbReference type="Pfam" id="PF00583">
    <property type="entry name" value="Acetyltransf_1"/>
    <property type="match status" value="1"/>
</dbReference>
<dbReference type="CDD" id="cd04301">
    <property type="entry name" value="NAT_SF"/>
    <property type="match status" value="1"/>
</dbReference>
<reference evidence="4" key="1">
    <citation type="journal article" date="2023" name="Int. J. Syst. Evol. Microbiol.">
        <title>Methylocystis iwaonis sp. nov., a type II methane-oxidizing bacterium from surface soil of a rice paddy field in Japan, and emended description of the genus Methylocystis (ex Whittenbury et al. 1970) Bowman et al. 1993.</title>
        <authorList>
            <person name="Kaise H."/>
            <person name="Sawadogo J.B."/>
            <person name="Alam M.S."/>
            <person name="Ueno C."/>
            <person name="Dianou D."/>
            <person name="Shinjo R."/>
            <person name="Asakawa S."/>
        </authorList>
    </citation>
    <scope>NUCLEOTIDE SEQUENCE</scope>
    <source>
        <strain evidence="4">LMG27198</strain>
    </source>
</reference>
<dbReference type="GO" id="GO:0016747">
    <property type="term" value="F:acyltransferase activity, transferring groups other than amino-acyl groups"/>
    <property type="evidence" value="ECO:0007669"/>
    <property type="project" value="InterPro"/>
</dbReference>
<feature type="domain" description="N-acetyltransferase" evidence="3">
    <location>
        <begin position="13"/>
        <end position="171"/>
    </location>
</feature>
<dbReference type="PANTHER" id="PTHR43877">
    <property type="entry name" value="AMINOALKYLPHOSPHONATE N-ACETYLTRANSFERASE-RELATED-RELATED"/>
    <property type="match status" value="1"/>
</dbReference>
<keyword evidence="1" id="KW-0808">Transferase</keyword>
<organism evidence="4 5">
    <name type="scientific">Methylocystis echinoides</name>
    <dbReference type="NCBI Taxonomy" id="29468"/>
    <lineage>
        <taxon>Bacteria</taxon>
        <taxon>Pseudomonadati</taxon>
        <taxon>Pseudomonadota</taxon>
        <taxon>Alphaproteobacteria</taxon>
        <taxon>Hyphomicrobiales</taxon>
        <taxon>Methylocystaceae</taxon>
        <taxon>Methylocystis</taxon>
    </lineage>
</organism>
<protein>
    <submittedName>
        <fullName evidence="4">N-acetyltransferase GCN5</fullName>
    </submittedName>
</protein>
<dbReference type="InterPro" id="IPR050832">
    <property type="entry name" value="Bact_Acetyltransf"/>
</dbReference>
<dbReference type="Gene3D" id="3.40.630.30">
    <property type="match status" value="1"/>
</dbReference>
<evidence type="ECO:0000313" key="4">
    <source>
        <dbReference type="EMBL" id="GLI91051.1"/>
    </source>
</evidence>
<dbReference type="SUPFAM" id="SSF55729">
    <property type="entry name" value="Acyl-CoA N-acyltransferases (Nat)"/>
    <property type="match status" value="1"/>
</dbReference>
<proteinExistence type="predicted"/>
<sequence length="180" mass="20279">MGPNILLMVKTAFSIRHARPGDAEEIARVHDESWRDAYRGVIPGVELERMIARRGPAWWLSAIERGTGLLVLDFDNKIGGYSTYGRNRVPSMPYSGEIFELYLSPQYQGLGLGRRLFAVARRELAEHGYLSTIVWALADNEKALAFYRSLGGQTVRRAEERFGNDMLTRVAFGFVSAPVR</sequence>
<dbReference type="InterPro" id="IPR016181">
    <property type="entry name" value="Acyl_CoA_acyltransferase"/>
</dbReference>
<evidence type="ECO:0000313" key="5">
    <source>
        <dbReference type="Proteomes" id="UP001144323"/>
    </source>
</evidence>
<evidence type="ECO:0000256" key="2">
    <source>
        <dbReference type="ARBA" id="ARBA00023315"/>
    </source>
</evidence>
<keyword evidence="2" id="KW-0012">Acyltransferase</keyword>
<gene>
    <name evidence="4" type="ORF">LMG27198_00430</name>
</gene>
<name>A0A9W6GQI2_9HYPH</name>
<dbReference type="InterPro" id="IPR000182">
    <property type="entry name" value="GNAT_dom"/>
</dbReference>
<dbReference type="EMBL" id="BSEC01000001">
    <property type="protein sequence ID" value="GLI91051.1"/>
    <property type="molecule type" value="Genomic_DNA"/>
</dbReference>
<evidence type="ECO:0000259" key="3">
    <source>
        <dbReference type="PROSITE" id="PS51186"/>
    </source>
</evidence>
<comment type="caution">
    <text evidence="4">The sequence shown here is derived from an EMBL/GenBank/DDBJ whole genome shotgun (WGS) entry which is preliminary data.</text>
</comment>
<accession>A0A9W6GQI2</accession>
<evidence type="ECO:0000256" key="1">
    <source>
        <dbReference type="ARBA" id="ARBA00022679"/>
    </source>
</evidence>
<dbReference type="Proteomes" id="UP001144323">
    <property type="component" value="Unassembled WGS sequence"/>
</dbReference>
<keyword evidence="5" id="KW-1185">Reference proteome</keyword>